<dbReference type="AlphaFoldDB" id="A0A4U5WH09"/>
<dbReference type="EMBL" id="SZNQ01000001">
    <property type="protein sequence ID" value="TKT01248.1"/>
    <property type="molecule type" value="Genomic_DNA"/>
</dbReference>
<comment type="caution">
    <text evidence="2">The sequence shown here is derived from an EMBL/GenBank/DDBJ whole genome shotgun (WGS) entry which is preliminary data.</text>
</comment>
<keyword evidence="3" id="KW-1185">Reference proteome</keyword>
<dbReference type="RefSeq" id="WP_137307283.1">
    <property type="nucleotide sequence ID" value="NZ_SZNQ01000001.1"/>
</dbReference>
<feature type="region of interest" description="Disordered" evidence="1">
    <location>
        <begin position="1"/>
        <end position="68"/>
    </location>
</feature>
<dbReference type="OrthoDB" id="4328151at2"/>
<reference evidence="2 3" key="1">
    <citation type="submission" date="2019-04" db="EMBL/GenBank/DDBJ databases">
        <title>Streptomyces lasaliensis sp. nov., an Actinomycete isolated from soil which produces the polyether antibiotic lasalocid.</title>
        <authorList>
            <person name="Erwin G."/>
            <person name="Haber C."/>
        </authorList>
    </citation>
    <scope>NUCLEOTIDE SEQUENCE [LARGE SCALE GENOMIC DNA]</scope>
    <source>
        <strain evidence="2 3">X-537</strain>
    </source>
</reference>
<feature type="compositionally biased region" description="Basic and acidic residues" evidence="1">
    <location>
        <begin position="1"/>
        <end position="42"/>
    </location>
</feature>
<sequence>MGMKDKFQDRTEQWQDQARQKVDEAKERMPQRGRKSPQDEQAGRSGQPGQSERGRREPEERFDQDYEA</sequence>
<proteinExistence type="predicted"/>
<name>A0A4U5WH09_STRLS</name>
<dbReference type="Proteomes" id="UP000305929">
    <property type="component" value="Unassembled WGS sequence"/>
</dbReference>
<evidence type="ECO:0000256" key="1">
    <source>
        <dbReference type="SAM" id="MobiDB-lite"/>
    </source>
</evidence>
<gene>
    <name evidence="2" type="ORF">E4U91_14720</name>
</gene>
<accession>A0A4U5WH09</accession>
<evidence type="ECO:0000313" key="2">
    <source>
        <dbReference type="EMBL" id="TKT01248.1"/>
    </source>
</evidence>
<organism evidence="2 3">
    <name type="scientific">Streptomyces lasalocidi</name>
    <name type="common">Streptomyces lasaliensis</name>
    <dbReference type="NCBI Taxonomy" id="324833"/>
    <lineage>
        <taxon>Bacteria</taxon>
        <taxon>Bacillati</taxon>
        <taxon>Actinomycetota</taxon>
        <taxon>Actinomycetes</taxon>
        <taxon>Kitasatosporales</taxon>
        <taxon>Streptomycetaceae</taxon>
        <taxon>Streptomyces</taxon>
    </lineage>
</organism>
<feature type="compositionally biased region" description="Basic and acidic residues" evidence="1">
    <location>
        <begin position="52"/>
        <end position="68"/>
    </location>
</feature>
<protein>
    <submittedName>
        <fullName evidence="2">Uncharacterized protein</fullName>
    </submittedName>
</protein>
<evidence type="ECO:0000313" key="3">
    <source>
        <dbReference type="Proteomes" id="UP000305929"/>
    </source>
</evidence>